<dbReference type="SMART" id="SM00674">
    <property type="entry name" value="CENPB"/>
    <property type="match status" value="1"/>
</dbReference>
<dbReference type="PROSITE" id="PS51253">
    <property type="entry name" value="HTH_CENPB"/>
    <property type="match status" value="1"/>
</dbReference>
<evidence type="ECO:0000313" key="4">
    <source>
        <dbReference type="Proteomes" id="UP001458880"/>
    </source>
</evidence>
<keyword evidence="4" id="KW-1185">Reference proteome</keyword>
<sequence>MDSPILSSEEEMFLERWILHLASARFPIKKEQLIDTIQILCKQLGKQTKFSNGRPGRHWYEAFLKRHPLIAERNAQNLTARRAAVSEINLRNWFAEVKTYMDENNLLGVFNDPRRIFNCDETAFFLSPNAAFSMILGEFLTATKQRSS</sequence>
<accession>A0AAW1JZ79</accession>
<reference evidence="3 4" key="1">
    <citation type="journal article" date="2024" name="BMC Genomics">
        <title>De novo assembly and annotation of Popillia japonica's genome with initial clues to its potential as an invasive pest.</title>
        <authorList>
            <person name="Cucini C."/>
            <person name="Boschi S."/>
            <person name="Funari R."/>
            <person name="Cardaioli E."/>
            <person name="Iannotti N."/>
            <person name="Marturano G."/>
            <person name="Paoli F."/>
            <person name="Bruttini M."/>
            <person name="Carapelli A."/>
            <person name="Frati F."/>
            <person name="Nardi F."/>
        </authorList>
    </citation>
    <scope>NUCLEOTIDE SEQUENCE [LARGE SCALE GENOMIC DNA]</scope>
    <source>
        <strain evidence="3">DMR45628</strain>
    </source>
</reference>
<name>A0AAW1JZ79_POPJA</name>
<keyword evidence="1 3" id="KW-0238">DNA-binding</keyword>
<evidence type="ECO:0000313" key="3">
    <source>
        <dbReference type="EMBL" id="KAK9710196.1"/>
    </source>
</evidence>
<dbReference type="AlphaFoldDB" id="A0AAW1JZ79"/>
<feature type="domain" description="HTH CENPB-type" evidence="2">
    <location>
        <begin position="1"/>
        <end position="73"/>
    </location>
</feature>
<gene>
    <name evidence="3" type="ORF">QE152_g26184</name>
</gene>
<proteinExistence type="predicted"/>
<dbReference type="Proteomes" id="UP001458880">
    <property type="component" value="Unassembled WGS sequence"/>
</dbReference>
<evidence type="ECO:0000256" key="1">
    <source>
        <dbReference type="ARBA" id="ARBA00023125"/>
    </source>
</evidence>
<dbReference type="EMBL" id="JASPKY010000297">
    <property type="protein sequence ID" value="KAK9710196.1"/>
    <property type="molecule type" value="Genomic_DNA"/>
</dbReference>
<organism evidence="3 4">
    <name type="scientific">Popillia japonica</name>
    <name type="common">Japanese beetle</name>
    <dbReference type="NCBI Taxonomy" id="7064"/>
    <lineage>
        <taxon>Eukaryota</taxon>
        <taxon>Metazoa</taxon>
        <taxon>Ecdysozoa</taxon>
        <taxon>Arthropoda</taxon>
        <taxon>Hexapoda</taxon>
        <taxon>Insecta</taxon>
        <taxon>Pterygota</taxon>
        <taxon>Neoptera</taxon>
        <taxon>Endopterygota</taxon>
        <taxon>Coleoptera</taxon>
        <taxon>Polyphaga</taxon>
        <taxon>Scarabaeiformia</taxon>
        <taxon>Scarabaeidae</taxon>
        <taxon>Rutelinae</taxon>
        <taxon>Popillia</taxon>
    </lineage>
</organism>
<dbReference type="InterPro" id="IPR006600">
    <property type="entry name" value="HTH_CenpB_DNA-bd_dom"/>
</dbReference>
<protein>
    <submittedName>
        <fullName evidence="3">Tc5 transposase DNA-binding domain</fullName>
    </submittedName>
</protein>
<dbReference type="GO" id="GO:0003677">
    <property type="term" value="F:DNA binding"/>
    <property type="evidence" value="ECO:0007669"/>
    <property type="project" value="UniProtKB-KW"/>
</dbReference>
<evidence type="ECO:0000259" key="2">
    <source>
        <dbReference type="PROSITE" id="PS51253"/>
    </source>
</evidence>
<comment type="caution">
    <text evidence="3">The sequence shown here is derived from an EMBL/GenBank/DDBJ whole genome shotgun (WGS) entry which is preliminary data.</text>
</comment>
<dbReference type="Pfam" id="PF03221">
    <property type="entry name" value="HTH_Tnp_Tc5"/>
    <property type="match status" value="1"/>
</dbReference>